<evidence type="ECO:0000256" key="2">
    <source>
        <dbReference type="ARBA" id="ARBA00022574"/>
    </source>
</evidence>
<feature type="repeat" description="WD" evidence="4">
    <location>
        <begin position="485"/>
        <end position="526"/>
    </location>
</feature>
<organism evidence="7 8">
    <name type="scientific">Orbilia brochopaga</name>
    <dbReference type="NCBI Taxonomy" id="3140254"/>
    <lineage>
        <taxon>Eukaryota</taxon>
        <taxon>Fungi</taxon>
        <taxon>Dikarya</taxon>
        <taxon>Ascomycota</taxon>
        <taxon>Pezizomycotina</taxon>
        <taxon>Orbiliomycetes</taxon>
        <taxon>Orbiliales</taxon>
        <taxon>Orbiliaceae</taxon>
        <taxon>Orbilia</taxon>
    </lineage>
</organism>
<dbReference type="CDD" id="cd00200">
    <property type="entry name" value="WD40"/>
    <property type="match status" value="1"/>
</dbReference>
<proteinExistence type="inferred from homology"/>
<dbReference type="PANTHER" id="PTHR22847">
    <property type="entry name" value="WD40 REPEAT PROTEIN"/>
    <property type="match status" value="1"/>
</dbReference>
<keyword evidence="8" id="KW-1185">Reference proteome</keyword>
<feature type="region of interest" description="Disordered" evidence="5">
    <location>
        <begin position="132"/>
        <end position="195"/>
    </location>
</feature>
<reference evidence="7 8" key="1">
    <citation type="submission" date="2019-10" db="EMBL/GenBank/DDBJ databases">
        <authorList>
            <person name="Palmer J.M."/>
        </authorList>
    </citation>
    <scope>NUCLEOTIDE SEQUENCE [LARGE SCALE GENOMIC DNA]</scope>
    <source>
        <strain evidence="7 8">TWF696</strain>
    </source>
</reference>
<comment type="caution">
    <text evidence="7">The sequence shown here is derived from an EMBL/GenBank/DDBJ whole genome shotgun (WGS) entry which is preliminary data.</text>
</comment>
<dbReference type="PROSITE" id="PS50181">
    <property type="entry name" value="FBOX"/>
    <property type="match status" value="1"/>
</dbReference>
<evidence type="ECO:0000313" key="7">
    <source>
        <dbReference type="EMBL" id="KAK6344551.1"/>
    </source>
</evidence>
<dbReference type="EMBL" id="JAVHNQ010000006">
    <property type="protein sequence ID" value="KAK6344551.1"/>
    <property type="molecule type" value="Genomic_DNA"/>
</dbReference>
<dbReference type="PROSITE" id="PS00678">
    <property type="entry name" value="WD_REPEATS_1"/>
    <property type="match status" value="4"/>
</dbReference>
<dbReference type="Gene3D" id="1.20.1280.50">
    <property type="match status" value="1"/>
</dbReference>
<evidence type="ECO:0000256" key="4">
    <source>
        <dbReference type="PROSITE-ProRule" id="PRU00221"/>
    </source>
</evidence>
<dbReference type="InterPro" id="IPR020472">
    <property type="entry name" value="WD40_PAC1"/>
</dbReference>
<dbReference type="PROSITE" id="PS50082">
    <property type="entry name" value="WD_REPEATS_2"/>
    <property type="match status" value="5"/>
</dbReference>
<dbReference type="Pfam" id="PF00400">
    <property type="entry name" value="WD40"/>
    <property type="match status" value="6"/>
</dbReference>
<dbReference type="InterPro" id="IPR036322">
    <property type="entry name" value="WD40_repeat_dom_sf"/>
</dbReference>
<feature type="compositionally biased region" description="Basic and acidic residues" evidence="5">
    <location>
        <begin position="91"/>
        <end position="110"/>
    </location>
</feature>
<evidence type="ECO:0000256" key="1">
    <source>
        <dbReference type="ARBA" id="ARBA00007968"/>
    </source>
</evidence>
<dbReference type="Pfam" id="PF12937">
    <property type="entry name" value="F-box-like"/>
    <property type="match status" value="1"/>
</dbReference>
<dbReference type="InterPro" id="IPR015943">
    <property type="entry name" value="WD40/YVTN_repeat-like_dom_sf"/>
</dbReference>
<feature type="region of interest" description="Disordered" evidence="5">
    <location>
        <begin position="65"/>
        <end position="119"/>
    </location>
</feature>
<dbReference type="SMART" id="SM00320">
    <property type="entry name" value="WD40"/>
    <property type="match status" value="7"/>
</dbReference>
<dbReference type="PRINTS" id="PR00320">
    <property type="entry name" value="GPROTEINBRPT"/>
</dbReference>
<dbReference type="InterPro" id="IPR001810">
    <property type="entry name" value="F-box_dom"/>
</dbReference>
<feature type="repeat" description="WD" evidence="4">
    <location>
        <begin position="445"/>
        <end position="484"/>
    </location>
</feature>
<evidence type="ECO:0000256" key="5">
    <source>
        <dbReference type="SAM" id="MobiDB-lite"/>
    </source>
</evidence>
<evidence type="ECO:0000256" key="3">
    <source>
        <dbReference type="ARBA" id="ARBA00022737"/>
    </source>
</evidence>
<dbReference type="Proteomes" id="UP001375240">
    <property type="component" value="Unassembled WGS sequence"/>
</dbReference>
<dbReference type="PROSITE" id="PS50294">
    <property type="entry name" value="WD_REPEATS_REGION"/>
    <property type="match status" value="4"/>
</dbReference>
<evidence type="ECO:0000313" key="8">
    <source>
        <dbReference type="Proteomes" id="UP001375240"/>
    </source>
</evidence>
<feature type="repeat" description="WD" evidence="4">
    <location>
        <begin position="405"/>
        <end position="444"/>
    </location>
</feature>
<dbReference type="SUPFAM" id="SSF81383">
    <property type="entry name" value="F-box domain"/>
    <property type="match status" value="1"/>
</dbReference>
<dbReference type="InterPro" id="IPR019775">
    <property type="entry name" value="WD40_repeat_CS"/>
</dbReference>
<evidence type="ECO:0000259" key="6">
    <source>
        <dbReference type="PROSITE" id="PS50181"/>
    </source>
</evidence>
<dbReference type="Gene3D" id="2.130.10.10">
    <property type="entry name" value="YVTN repeat-like/Quinoprotein amine dehydrogenase"/>
    <property type="match status" value="2"/>
</dbReference>
<sequence>MDSADPFHLPYSNTIANSAGIGIDVGSSSTDIDPHGNRSSSNTLSLRSRISNRARSTIIRVLDLREPPPKRNDTPLNFTDTIPLGDAFLSQREDSLDRTRRPPSRQEPRHQWLGPTSASSGVHSWFARLRNSSSTNSADKGHPHRPAPGKPVNVPHDPSPRRSSAGNHITKDKDKSVSNVSSGNGHRLSTSGPRKVLGSLIPNGLGTILNGVGNNKNDRTVGIDIMTVFPAEIIAQIFSHLDHQSLLSCELVSRSWWWAAMESQVWKQAFERKYGMWEGNPYGRDWKAMFEAKATLDRRWLKGQVSATYLKGHTDSVYCLQFDQSKIVTGSRDRTVRVWDIATGKCTHVIGGDTPREGAAAATVGYHRGSVLCLQFDESILVTGSSDHTCIVYSIADGWRPVVQLPGHRMGVLDVCFDERHIVSCSKDATICVWDRQAGLLLNRLRGHEGPVNAVQLRGKLVASASGDANVKLWDVETGMCLRTLSGHTRGLACIQLSEDCRTLASGGNDQTIRVWDVETGKLRYEIREAHKSLVRSLDLDSENGRIISGSYDQSVRVWDLATGRSLLNFPRWHASWVLAARGDWRRIVSTGQDAQVLVLDFAGGLRRLSSMQ</sequence>
<protein>
    <recommendedName>
        <fullName evidence="6">F-box domain-containing protein</fullName>
    </recommendedName>
</protein>
<gene>
    <name evidence="7" type="ORF">TWF696_008184</name>
</gene>
<feature type="domain" description="F-box" evidence="6">
    <location>
        <begin position="223"/>
        <end position="269"/>
    </location>
</feature>
<comment type="similarity">
    <text evidence="1">Belongs to the WD repeat MET30/SCONB/SCON-2 family.</text>
</comment>
<feature type="repeat" description="WD" evidence="4">
    <location>
        <begin position="310"/>
        <end position="349"/>
    </location>
</feature>
<dbReference type="InterPro" id="IPR001680">
    <property type="entry name" value="WD40_rpt"/>
</dbReference>
<dbReference type="SUPFAM" id="SSF50978">
    <property type="entry name" value="WD40 repeat-like"/>
    <property type="match status" value="1"/>
</dbReference>
<feature type="repeat" description="WD" evidence="4">
    <location>
        <begin position="528"/>
        <end position="569"/>
    </location>
</feature>
<dbReference type="AlphaFoldDB" id="A0AAV9UMT1"/>
<accession>A0AAV9UMT1</accession>
<dbReference type="PANTHER" id="PTHR22847:SF745">
    <property type="entry name" value="F-BOX_WD REPEAT-CONTAINING PROTEIN 7"/>
    <property type="match status" value="1"/>
</dbReference>
<name>A0AAV9UMT1_9PEZI</name>
<keyword evidence="3" id="KW-0677">Repeat</keyword>
<dbReference type="InterPro" id="IPR036047">
    <property type="entry name" value="F-box-like_dom_sf"/>
</dbReference>
<keyword evidence="2 4" id="KW-0853">WD repeat</keyword>